<evidence type="ECO:0000313" key="4">
    <source>
        <dbReference type="Proteomes" id="UP001164726"/>
    </source>
</evidence>
<dbReference type="Pfam" id="PF03235">
    <property type="entry name" value="GmrSD_N"/>
    <property type="match status" value="1"/>
</dbReference>
<evidence type="ECO:0000259" key="2">
    <source>
        <dbReference type="Pfam" id="PF07510"/>
    </source>
</evidence>
<dbReference type="Pfam" id="PF07510">
    <property type="entry name" value="GmrSD_C"/>
    <property type="match status" value="1"/>
</dbReference>
<evidence type="ECO:0000259" key="1">
    <source>
        <dbReference type="Pfam" id="PF03235"/>
    </source>
</evidence>
<dbReference type="KEGG" id="fhl:OE105_04385"/>
<feature type="domain" description="GmrSD restriction endonucleases C-terminal" evidence="2">
    <location>
        <begin position="480"/>
        <end position="608"/>
    </location>
</feature>
<protein>
    <submittedName>
        <fullName evidence="3">DUF262 domain-containing HNH endonuclease family protein</fullName>
    </submittedName>
</protein>
<dbReference type="GO" id="GO:0004519">
    <property type="term" value="F:endonuclease activity"/>
    <property type="evidence" value="ECO:0007669"/>
    <property type="project" value="UniProtKB-KW"/>
</dbReference>
<keyword evidence="3" id="KW-0540">Nuclease</keyword>
<keyword evidence="4" id="KW-1185">Reference proteome</keyword>
<feature type="domain" description="GmrSD restriction endonucleases N-terminal" evidence="1">
    <location>
        <begin position="18"/>
        <end position="242"/>
    </location>
</feature>
<dbReference type="EMBL" id="CP106877">
    <property type="protein sequence ID" value="WAA13360.1"/>
    <property type="molecule type" value="Genomic_DNA"/>
</dbReference>
<name>A0A9E8M0U6_9BACI</name>
<evidence type="ECO:0000313" key="3">
    <source>
        <dbReference type="EMBL" id="WAA13360.1"/>
    </source>
</evidence>
<sequence length="617" mass="71915">MDVQGEIRSEMKNLTEILLNNNKTFHIPDFQRDFVWTSEQALELFRDFEEDTNGFQIETSNLPGYLLGNIVLIDAGNKWLVVDGQQRLTTLTLTFKALYEVVKKKAYDLESPDHTRWLKRLGDLEKGFYKLDDAGEFLGLKITHESTLPFGEYYKSLIRDIENIKPKVQSDENIEEVYNTILDKIQDLEENQLIRFIAYLRTKVKLIVTTAPSEAKAFQLFEVLNDRGRSLEPLDLVKNRFLKQLNFAEYHKTDIEEFNSNWSGFINNLQITKNRKINSSTFMKHFISAEFGENIKQEKLFDFFHKNNIKDQSPKVNTNEILSMSRKLLSVSELYKEIEKSPMDNPFSCHQNMFILFKILRLKQMHPLLIIFYESNQDIKDRVLDAAVRYGASILFSYTQTNTIERELPILINKILDKKFSDEEKANVVLNELNKLIERRRKLIETIIPTKDFANARGTAQMKAVDMLKFIELYFNNNTSIITVPRGKRISVEHILSRSLKINLKEYGFKSDEEHQDYLNRIGNLTLLYNVENSGLGNSTFGEKINAYKKTDFMITKTIVEKVKTSIKSGKTAENVALINKYQPNYVTKDKKIWSKKDIDRRGQNIAKLVSYLVSKK</sequence>
<dbReference type="PANTHER" id="PTHR35149:SF1">
    <property type="entry name" value="DUF5655 DOMAIN-CONTAINING PROTEIN"/>
    <property type="match status" value="1"/>
</dbReference>
<organism evidence="3 4">
    <name type="scientific">Fervidibacillus halotolerans</name>
    <dbReference type="NCBI Taxonomy" id="2980027"/>
    <lineage>
        <taxon>Bacteria</taxon>
        <taxon>Bacillati</taxon>
        <taxon>Bacillota</taxon>
        <taxon>Bacilli</taxon>
        <taxon>Bacillales</taxon>
        <taxon>Bacillaceae</taxon>
        <taxon>Fervidibacillus</taxon>
    </lineage>
</organism>
<dbReference type="AlphaFoldDB" id="A0A9E8M0U6"/>
<keyword evidence="3" id="KW-0255">Endonuclease</keyword>
<dbReference type="PANTHER" id="PTHR35149">
    <property type="entry name" value="SLL5132 PROTEIN"/>
    <property type="match status" value="1"/>
</dbReference>
<dbReference type="InterPro" id="IPR011089">
    <property type="entry name" value="GmrSD_C"/>
</dbReference>
<dbReference type="InterPro" id="IPR004919">
    <property type="entry name" value="GmrSD_N"/>
</dbReference>
<proteinExistence type="predicted"/>
<gene>
    <name evidence="3" type="ORF">OE105_04385</name>
</gene>
<accession>A0A9E8M0U6</accession>
<dbReference type="RefSeq" id="WP_275421521.1">
    <property type="nucleotide sequence ID" value="NZ_CP106877.1"/>
</dbReference>
<keyword evidence="3" id="KW-0378">Hydrolase</keyword>
<reference evidence="3" key="1">
    <citation type="submission" date="2022-09" db="EMBL/GenBank/DDBJ databases">
        <title>Complete Genomes of Fervidibacillus albus and Fervidibacillus halotolerans isolated from tidal flat sediments.</title>
        <authorList>
            <person name="Kwon K.K."/>
            <person name="Yang S.-H."/>
            <person name="Park M.J."/>
            <person name="Oh H.-M."/>
        </authorList>
    </citation>
    <scope>NUCLEOTIDE SEQUENCE</scope>
    <source>
        <strain evidence="3">MEBiC13594</strain>
    </source>
</reference>
<dbReference type="Proteomes" id="UP001164726">
    <property type="component" value="Chromosome"/>
</dbReference>